<evidence type="ECO:0000313" key="3">
    <source>
        <dbReference type="Proteomes" id="UP000198211"/>
    </source>
</evidence>
<accession>A0A225UB76</accession>
<evidence type="ECO:0000256" key="1">
    <source>
        <dbReference type="SAM" id="MobiDB-lite"/>
    </source>
</evidence>
<sequence length="153" mass="16876">MESAMHSLKIKLVIIDCVTTLFLKFIMERHAQYRAITIVKSSVAGYVVQPFTVTEGGIEAVKDESPRADSEDFTLHDDLLSSFAMAAVPTIDPACTLRSTQQSNAEDPDKTQLMEDSDESQSLQPDATADTSFDLVSDSNSEEDSSFWDVTEE</sequence>
<comment type="caution">
    <text evidence="2">The sequence shown here is derived from an EMBL/GenBank/DDBJ whole genome shotgun (WGS) entry which is preliminary data.</text>
</comment>
<dbReference type="OrthoDB" id="5957327at2759"/>
<dbReference type="AlphaFoldDB" id="A0A225UB76"/>
<dbReference type="STRING" id="4795.A0A225UB76"/>
<protein>
    <submittedName>
        <fullName evidence="2">Uncharacterized protein</fullName>
    </submittedName>
</protein>
<proteinExistence type="predicted"/>
<feature type="region of interest" description="Disordered" evidence="1">
    <location>
        <begin position="96"/>
        <end position="153"/>
    </location>
</feature>
<evidence type="ECO:0000313" key="2">
    <source>
        <dbReference type="EMBL" id="OWY90263.1"/>
    </source>
</evidence>
<dbReference type="Proteomes" id="UP000198211">
    <property type="component" value="Unassembled WGS sequence"/>
</dbReference>
<dbReference type="EMBL" id="NBNE01023447">
    <property type="protein sequence ID" value="OWY90263.1"/>
    <property type="molecule type" value="Genomic_DNA"/>
</dbReference>
<feature type="non-terminal residue" evidence="2">
    <location>
        <position position="153"/>
    </location>
</feature>
<feature type="compositionally biased region" description="Acidic residues" evidence="1">
    <location>
        <begin position="140"/>
        <end position="153"/>
    </location>
</feature>
<keyword evidence="3" id="KW-1185">Reference proteome</keyword>
<organism evidence="2 3">
    <name type="scientific">Phytophthora megakarya</name>
    <dbReference type="NCBI Taxonomy" id="4795"/>
    <lineage>
        <taxon>Eukaryota</taxon>
        <taxon>Sar</taxon>
        <taxon>Stramenopiles</taxon>
        <taxon>Oomycota</taxon>
        <taxon>Peronosporomycetes</taxon>
        <taxon>Peronosporales</taxon>
        <taxon>Peronosporaceae</taxon>
        <taxon>Phytophthora</taxon>
    </lineage>
</organism>
<gene>
    <name evidence="2" type="ORF">PHMEG_00041694</name>
</gene>
<feature type="compositionally biased region" description="Polar residues" evidence="1">
    <location>
        <begin position="120"/>
        <end position="131"/>
    </location>
</feature>
<name>A0A225UB76_9STRA</name>
<reference evidence="3" key="1">
    <citation type="submission" date="2017-03" db="EMBL/GenBank/DDBJ databases">
        <title>Phytopthora megakarya and P. palmivora, two closely related causual agents of cacao black pod achieved similar genome size and gene model numbers by different mechanisms.</title>
        <authorList>
            <person name="Ali S."/>
            <person name="Shao J."/>
            <person name="Larry D.J."/>
            <person name="Kronmiller B."/>
            <person name="Shen D."/>
            <person name="Strem M.D."/>
            <person name="Melnick R.L."/>
            <person name="Guiltinan M.J."/>
            <person name="Tyler B.M."/>
            <person name="Meinhardt L.W."/>
            <person name="Bailey B.A."/>
        </authorList>
    </citation>
    <scope>NUCLEOTIDE SEQUENCE [LARGE SCALE GENOMIC DNA]</scope>
    <source>
        <strain evidence="3">zdho120</strain>
    </source>
</reference>